<keyword evidence="2 4" id="KW-0547">Nucleotide-binding</keyword>
<keyword evidence="5" id="KW-0479">Metal-binding</keyword>
<evidence type="ECO:0000256" key="3">
    <source>
        <dbReference type="ARBA" id="ARBA00022840"/>
    </source>
</evidence>
<accession>A0A172WDT0</accession>
<feature type="binding site" evidence="4">
    <location>
        <begin position="144"/>
        <end position="152"/>
    </location>
    <ligand>
        <name>ATP</name>
        <dbReference type="ChEBI" id="CHEBI:30616"/>
    </ligand>
</feature>
<dbReference type="InterPro" id="IPR024185">
    <property type="entry name" value="FTHF_cligase-like_sf"/>
</dbReference>
<comment type="similarity">
    <text evidence="1 5">Belongs to the 5-formyltetrahydrofolate cyclo-ligase family.</text>
</comment>
<dbReference type="STRING" id="118110.XW81_01880"/>
<dbReference type="SUPFAM" id="SSF100950">
    <property type="entry name" value="NagB/RpiA/CoA transferase-like"/>
    <property type="match status" value="1"/>
</dbReference>
<dbReference type="InterPro" id="IPR002698">
    <property type="entry name" value="FTHF_cligase"/>
</dbReference>
<feature type="binding site" evidence="4">
    <location>
        <position position="57"/>
    </location>
    <ligand>
        <name>substrate</name>
    </ligand>
</feature>
<evidence type="ECO:0000256" key="1">
    <source>
        <dbReference type="ARBA" id="ARBA00010638"/>
    </source>
</evidence>
<reference evidence="6 7" key="1">
    <citation type="submission" date="2015-04" db="EMBL/GenBank/DDBJ databases">
        <title>Buchnera aphidicola assembly.</title>
        <authorList>
            <person name="Zhang Y."/>
        </authorList>
    </citation>
    <scope>NUCLEOTIDE SEQUENCE [LARGE SCALE GENOMIC DNA]</scope>
    <source>
        <strain evidence="6 7">SC</strain>
    </source>
</reference>
<dbReference type="EC" id="6.3.3.2" evidence="5"/>
<protein>
    <recommendedName>
        <fullName evidence="5">5-formyltetrahydrofolate cyclo-ligase</fullName>
        <ecNumber evidence="5">6.3.3.2</ecNumber>
    </recommendedName>
</protein>
<dbReference type="GO" id="GO:0035999">
    <property type="term" value="P:tetrahydrofolate interconversion"/>
    <property type="evidence" value="ECO:0007669"/>
    <property type="project" value="TreeGrafter"/>
</dbReference>
<evidence type="ECO:0000313" key="6">
    <source>
        <dbReference type="EMBL" id="ANF17138.1"/>
    </source>
</evidence>
<dbReference type="InterPro" id="IPR037171">
    <property type="entry name" value="NagB/RpiA_transferase-like"/>
</dbReference>
<dbReference type="PIRSF" id="PIRSF006806">
    <property type="entry name" value="FTHF_cligase"/>
    <property type="match status" value="1"/>
</dbReference>
<evidence type="ECO:0000256" key="2">
    <source>
        <dbReference type="ARBA" id="ARBA00022741"/>
    </source>
</evidence>
<feature type="binding site" evidence="4">
    <location>
        <position position="62"/>
    </location>
    <ligand>
        <name>substrate</name>
    </ligand>
</feature>
<dbReference type="OrthoDB" id="9801938at2"/>
<dbReference type="GO" id="GO:0009396">
    <property type="term" value="P:folic acid-containing compound biosynthetic process"/>
    <property type="evidence" value="ECO:0007669"/>
    <property type="project" value="TreeGrafter"/>
</dbReference>
<proteinExistence type="inferred from homology"/>
<evidence type="ECO:0000313" key="7">
    <source>
        <dbReference type="Proteomes" id="UP000077654"/>
    </source>
</evidence>
<dbReference type="Gene3D" id="3.40.50.10420">
    <property type="entry name" value="NagB/RpiA/CoA transferase-like"/>
    <property type="match status" value="1"/>
</dbReference>
<name>A0A172WDT0_BUCSC</name>
<dbReference type="GO" id="GO:0030272">
    <property type="term" value="F:5-formyltetrahydrofolate cyclo-ligase activity"/>
    <property type="evidence" value="ECO:0007669"/>
    <property type="project" value="UniProtKB-EC"/>
</dbReference>
<dbReference type="PANTHER" id="PTHR23407">
    <property type="entry name" value="ATPASE INHIBITOR/5-FORMYLTETRAHYDROFOLATE CYCLO-LIGASE"/>
    <property type="match status" value="1"/>
</dbReference>
<dbReference type="Proteomes" id="UP000077654">
    <property type="component" value="Chromosome"/>
</dbReference>
<dbReference type="RefSeq" id="WP_075474261.1">
    <property type="nucleotide sequence ID" value="NZ_CP011299.1"/>
</dbReference>
<comment type="catalytic activity">
    <reaction evidence="5">
        <text>(6S)-5-formyl-5,6,7,8-tetrahydrofolate + ATP = (6R)-5,10-methenyltetrahydrofolate + ADP + phosphate</text>
        <dbReference type="Rhea" id="RHEA:10488"/>
        <dbReference type="ChEBI" id="CHEBI:30616"/>
        <dbReference type="ChEBI" id="CHEBI:43474"/>
        <dbReference type="ChEBI" id="CHEBI:57455"/>
        <dbReference type="ChEBI" id="CHEBI:57457"/>
        <dbReference type="ChEBI" id="CHEBI:456216"/>
        <dbReference type="EC" id="6.3.3.2"/>
    </reaction>
</comment>
<dbReference type="AlphaFoldDB" id="A0A172WDT0"/>
<dbReference type="NCBIfam" id="TIGR02727">
    <property type="entry name" value="MTHFS_bact"/>
    <property type="match status" value="1"/>
</dbReference>
<keyword evidence="5" id="KW-0460">Magnesium</keyword>
<sequence>MELQYMINKSRYFQRQYFRNMRKKLNIEDRKEFSDRASDIAFNCNELLSSKNVAIFMSFDGEIDTSPLILKLWRKNYNVFLPIIHSYLEKILMFVPYFPDTIVKFNKFNIIEPEIDKKKDVLFSKKDMDVIIVPLVAFNKNGYRLGMGGGFYDRILKNWKKEEFVPIGLAYSFQLSNEIIPSYWEVPLLKIVTPDKLWSWNINRA</sequence>
<evidence type="ECO:0000256" key="4">
    <source>
        <dbReference type="PIRSR" id="PIRSR006806-1"/>
    </source>
</evidence>
<dbReference type="Pfam" id="PF01812">
    <property type="entry name" value="5-FTHF_cyc-lig"/>
    <property type="match status" value="1"/>
</dbReference>
<dbReference type="PATRIC" id="fig|118110.3.peg.376"/>
<dbReference type="GO" id="GO:0046872">
    <property type="term" value="F:metal ion binding"/>
    <property type="evidence" value="ECO:0007669"/>
    <property type="project" value="UniProtKB-KW"/>
</dbReference>
<comment type="cofactor">
    <cofactor evidence="5">
        <name>Mg(2+)</name>
        <dbReference type="ChEBI" id="CHEBI:18420"/>
    </cofactor>
</comment>
<keyword evidence="7" id="KW-1185">Reference proteome</keyword>
<keyword evidence="3 4" id="KW-0067">ATP-binding</keyword>
<dbReference type="EMBL" id="CP011299">
    <property type="protein sequence ID" value="ANF17138.1"/>
    <property type="molecule type" value="Genomic_DNA"/>
</dbReference>
<dbReference type="PANTHER" id="PTHR23407:SF1">
    <property type="entry name" value="5-FORMYLTETRAHYDROFOLATE CYCLO-LIGASE"/>
    <property type="match status" value="1"/>
</dbReference>
<evidence type="ECO:0000256" key="5">
    <source>
        <dbReference type="RuleBase" id="RU361279"/>
    </source>
</evidence>
<organism evidence="6 7">
    <name type="scientific">Buchnera aphidicola subsp. Schlechtendalia chinensis</name>
    <dbReference type="NCBI Taxonomy" id="118110"/>
    <lineage>
        <taxon>Bacteria</taxon>
        <taxon>Pseudomonadati</taxon>
        <taxon>Pseudomonadota</taxon>
        <taxon>Gammaproteobacteria</taxon>
        <taxon>Enterobacterales</taxon>
        <taxon>Erwiniaceae</taxon>
        <taxon>Buchnera</taxon>
    </lineage>
</organism>
<dbReference type="GO" id="GO:0005524">
    <property type="term" value="F:ATP binding"/>
    <property type="evidence" value="ECO:0007669"/>
    <property type="project" value="UniProtKB-KW"/>
</dbReference>
<gene>
    <name evidence="6" type="ORF">XW81_01880</name>
</gene>